<dbReference type="OrthoDB" id="2121326at2759"/>
<dbReference type="EMBL" id="CCKQ01014704">
    <property type="protein sequence ID" value="CDW86495.1"/>
    <property type="molecule type" value="Genomic_DNA"/>
</dbReference>
<evidence type="ECO:0000313" key="1">
    <source>
        <dbReference type="EMBL" id="CDW86495.1"/>
    </source>
</evidence>
<protein>
    <recommendedName>
        <fullName evidence="3">Thioredoxin</fullName>
    </recommendedName>
</protein>
<dbReference type="InParanoid" id="A0A078AVR0"/>
<evidence type="ECO:0000313" key="2">
    <source>
        <dbReference type="Proteomes" id="UP000039865"/>
    </source>
</evidence>
<evidence type="ECO:0008006" key="3">
    <source>
        <dbReference type="Google" id="ProtNLM"/>
    </source>
</evidence>
<reference evidence="1 2" key="1">
    <citation type="submission" date="2014-06" db="EMBL/GenBank/DDBJ databases">
        <authorList>
            <person name="Swart Estienne"/>
        </authorList>
    </citation>
    <scope>NUCLEOTIDE SEQUENCE [LARGE SCALE GENOMIC DNA]</scope>
    <source>
        <strain evidence="1 2">130c</strain>
    </source>
</reference>
<dbReference type="CDD" id="cd02947">
    <property type="entry name" value="TRX_family"/>
    <property type="match status" value="1"/>
</dbReference>
<dbReference type="Proteomes" id="UP000039865">
    <property type="component" value="Unassembled WGS sequence"/>
</dbReference>
<dbReference type="SUPFAM" id="SSF52833">
    <property type="entry name" value="Thioredoxin-like"/>
    <property type="match status" value="1"/>
</dbReference>
<accession>A0A078AVR0</accession>
<gene>
    <name evidence="1" type="primary">Contig8730.g9319</name>
    <name evidence="1" type="ORF">STYLEM_15590</name>
</gene>
<dbReference type="Gene3D" id="3.40.30.10">
    <property type="entry name" value="Glutaredoxin"/>
    <property type="match status" value="1"/>
</dbReference>
<dbReference type="InterPro" id="IPR036249">
    <property type="entry name" value="Thioredoxin-like_sf"/>
</dbReference>
<dbReference type="AlphaFoldDB" id="A0A078AVR0"/>
<organism evidence="1 2">
    <name type="scientific">Stylonychia lemnae</name>
    <name type="common">Ciliate</name>
    <dbReference type="NCBI Taxonomy" id="5949"/>
    <lineage>
        <taxon>Eukaryota</taxon>
        <taxon>Sar</taxon>
        <taxon>Alveolata</taxon>
        <taxon>Ciliophora</taxon>
        <taxon>Intramacronucleata</taxon>
        <taxon>Spirotrichea</taxon>
        <taxon>Stichotrichia</taxon>
        <taxon>Sporadotrichida</taxon>
        <taxon>Oxytrichidae</taxon>
        <taxon>Stylonychinae</taxon>
        <taxon>Stylonychia</taxon>
    </lineage>
</organism>
<name>A0A078AVR0_STYLE</name>
<keyword evidence="2" id="KW-1185">Reference proteome</keyword>
<proteinExistence type="predicted"/>
<sequence length="195" mass="23101">MLKKVVQQTFAKSSQNSLFAALPQRSMLYFNERNYKVPENLSDMVSYLDKARPTFTLLYFTAAWNPVIKKIEKDYERTTGLYKQFDHIRVDCDRTPPVKFYFDARVEPQFLILLNGAELRRVVGFNFERLHSYLDETIDLHRNQLNYIGDTGNTWERFYDNYDRFAKTGDYDKDAFRVHYEGISDTWRGAGTQNP</sequence>